<evidence type="ECO:0000256" key="2">
    <source>
        <dbReference type="ARBA" id="ARBA00022723"/>
    </source>
</evidence>
<name>A0AAN8LWN4_9TELE</name>
<dbReference type="SUPFAM" id="SSF57716">
    <property type="entry name" value="Glucocorticoid receptor-like (DNA-binding domain)"/>
    <property type="match status" value="2"/>
</dbReference>
<evidence type="ECO:0000313" key="12">
    <source>
        <dbReference type="Proteomes" id="UP001356427"/>
    </source>
</evidence>
<evidence type="ECO:0000256" key="8">
    <source>
        <dbReference type="ARBA" id="ARBA00023242"/>
    </source>
</evidence>
<sequence length="70" mass="8084">MGEEHPASLLDLTRSVCVGCHRLIRDKYLLSVIDGLWHEQCVRCVACGDPLKNTCFLRDQKLYCKRDYAK</sequence>
<evidence type="ECO:0000256" key="3">
    <source>
        <dbReference type="ARBA" id="ARBA00022737"/>
    </source>
</evidence>
<evidence type="ECO:0000256" key="7">
    <source>
        <dbReference type="ARBA" id="ARBA00023155"/>
    </source>
</evidence>
<reference evidence="11 12" key="1">
    <citation type="submission" date="2021-04" db="EMBL/GenBank/DDBJ databases">
        <authorList>
            <person name="De Guttry C."/>
            <person name="Zahm M."/>
            <person name="Klopp C."/>
            <person name="Cabau C."/>
            <person name="Louis A."/>
            <person name="Berthelot C."/>
            <person name="Parey E."/>
            <person name="Roest Crollius H."/>
            <person name="Montfort J."/>
            <person name="Robinson-Rechavi M."/>
            <person name="Bucao C."/>
            <person name="Bouchez O."/>
            <person name="Gislard M."/>
            <person name="Lluch J."/>
            <person name="Milhes M."/>
            <person name="Lampietro C."/>
            <person name="Lopez Roques C."/>
            <person name="Donnadieu C."/>
            <person name="Braasch I."/>
            <person name="Desvignes T."/>
            <person name="Postlethwait J."/>
            <person name="Bobe J."/>
            <person name="Wedekind C."/>
            <person name="Guiguen Y."/>
        </authorList>
    </citation>
    <scope>NUCLEOTIDE SEQUENCE [LARGE SCALE GENOMIC DNA]</scope>
    <source>
        <strain evidence="11">Cs_M1</strain>
        <tissue evidence="11">Blood</tissue>
    </source>
</reference>
<dbReference type="PROSITE" id="PS50023">
    <property type="entry name" value="LIM_DOMAIN_2"/>
    <property type="match status" value="1"/>
</dbReference>
<dbReference type="PROSITE" id="PS00478">
    <property type="entry name" value="LIM_DOMAIN_1"/>
    <property type="match status" value="1"/>
</dbReference>
<dbReference type="PANTHER" id="PTHR24208">
    <property type="entry name" value="LIM/HOMEOBOX PROTEIN LHX"/>
    <property type="match status" value="1"/>
</dbReference>
<evidence type="ECO:0000259" key="10">
    <source>
        <dbReference type="PROSITE" id="PS50023"/>
    </source>
</evidence>
<dbReference type="SMART" id="SM00132">
    <property type="entry name" value="LIM"/>
    <property type="match status" value="1"/>
</dbReference>
<dbReference type="EMBL" id="JAGTTL010000013">
    <property type="protein sequence ID" value="KAK6313690.1"/>
    <property type="molecule type" value="Genomic_DNA"/>
</dbReference>
<evidence type="ECO:0000313" key="11">
    <source>
        <dbReference type="EMBL" id="KAK6313690.1"/>
    </source>
</evidence>
<dbReference type="GO" id="GO:0000977">
    <property type="term" value="F:RNA polymerase II transcription regulatory region sequence-specific DNA binding"/>
    <property type="evidence" value="ECO:0007669"/>
    <property type="project" value="TreeGrafter"/>
</dbReference>
<dbReference type="GO" id="GO:0005634">
    <property type="term" value="C:nucleus"/>
    <property type="evidence" value="ECO:0007669"/>
    <property type="project" value="UniProtKB-SubCell"/>
</dbReference>
<keyword evidence="7" id="KW-0371">Homeobox</keyword>
<dbReference type="InterPro" id="IPR001781">
    <property type="entry name" value="Znf_LIM"/>
</dbReference>
<dbReference type="InterPro" id="IPR050453">
    <property type="entry name" value="LIM_Homeobox_TF"/>
</dbReference>
<evidence type="ECO:0000256" key="5">
    <source>
        <dbReference type="ARBA" id="ARBA00023038"/>
    </source>
</evidence>
<protein>
    <recommendedName>
        <fullName evidence="10">LIM zinc-binding domain-containing protein</fullName>
    </recommendedName>
</protein>
<evidence type="ECO:0000256" key="6">
    <source>
        <dbReference type="ARBA" id="ARBA00023125"/>
    </source>
</evidence>
<accession>A0AAN8LWN4</accession>
<evidence type="ECO:0000256" key="4">
    <source>
        <dbReference type="ARBA" id="ARBA00022833"/>
    </source>
</evidence>
<organism evidence="11 12">
    <name type="scientific">Coregonus suidteri</name>
    <dbReference type="NCBI Taxonomy" id="861788"/>
    <lineage>
        <taxon>Eukaryota</taxon>
        <taxon>Metazoa</taxon>
        <taxon>Chordata</taxon>
        <taxon>Craniata</taxon>
        <taxon>Vertebrata</taxon>
        <taxon>Euteleostomi</taxon>
        <taxon>Actinopterygii</taxon>
        <taxon>Neopterygii</taxon>
        <taxon>Teleostei</taxon>
        <taxon>Protacanthopterygii</taxon>
        <taxon>Salmoniformes</taxon>
        <taxon>Salmonidae</taxon>
        <taxon>Coregoninae</taxon>
        <taxon>Coregonus</taxon>
    </lineage>
</organism>
<keyword evidence="12" id="KW-1185">Reference proteome</keyword>
<evidence type="ECO:0000256" key="1">
    <source>
        <dbReference type="ARBA" id="ARBA00004123"/>
    </source>
</evidence>
<comment type="caution">
    <text evidence="11">The sequence shown here is derived from an EMBL/GenBank/DDBJ whole genome shotgun (WGS) entry which is preliminary data.</text>
</comment>
<evidence type="ECO:0000256" key="9">
    <source>
        <dbReference type="PROSITE-ProRule" id="PRU00125"/>
    </source>
</evidence>
<keyword evidence="6" id="KW-0238">DNA-binding</keyword>
<dbReference type="GO" id="GO:0046872">
    <property type="term" value="F:metal ion binding"/>
    <property type="evidence" value="ECO:0007669"/>
    <property type="project" value="UniProtKB-KW"/>
</dbReference>
<gene>
    <name evidence="11" type="ORF">J4Q44_G00151490</name>
</gene>
<keyword evidence="4 9" id="KW-0862">Zinc</keyword>
<dbReference type="GO" id="GO:0000981">
    <property type="term" value="F:DNA-binding transcription factor activity, RNA polymerase II-specific"/>
    <property type="evidence" value="ECO:0007669"/>
    <property type="project" value="TreeGrafter"/>
</dbReference>
<dbReference type="PANTHER" id="PTHR24208:SF88">
    <property type="entry name" value="LIM HOMEOBOX TRANSCRIPTION FACTOR 1-ALPHA"/>
    <property type="match status" value="1"/>
</dbReference>
<keyword evidence="8" id="KW-0539">Nucleus</keyword>
<keyword evidence="3" id="KW-0677">Repeat</keyword>
<comment type="subcellular location">
    <subcellularLocation>
        <location evidence="1">Nucleus</location>
    </subcellularLocation>
</comment>
<feature type="domain" description="LIM zinc-binding" evidence="10">
    <location>
        <begin position="15"/>
        <end position="70"/>
    </location>
</feature>
<keyword evidence="2 9" id="KW-0479">Metal-binding</keyword>
<dbReference type="GO" id="GO:0030182">
    <property type="term" value="P:neuron differentiation"/>
    <property type="evidence" value="ECO:0007669"/>
    <property type="project" value="TreeGrafter"/>
</dbReference>
<dbReference type="Gene3D" id="2.10.110.10">
    <property type="entry name" value="Cysteine Rich Protein"/>
    <property type="match status" value="1"/>
</dbReference>
<dbReference type="Pfam" id="PF00412">
    <property type="entry name" value="LIM"/>
    <property type="match status" value="1"/>
</dbReference>
<dbReference type="Proteomes" id="UP001356427">
    <property type="component" value="Unassembled WGS sequence"/>
</dbReference>
<dbReference type="AlphaFoldDB" id="A0AAN8LWN4"/>
<proteinExistence type="predicted"/>
<dbReference type="FunFam" id="2.10.110.10:FF:000006">
    <property type="entry name" value="LIM homeobox transcription factor 1-beta"/>
    <property type="match status" value="1"/>
</dbReference>
<keyword evidence="5 9" id="KW-0440">LIM domain</keyword>